<dbReference type="EMBL" id="JARAWP010000039">
    <property type="protein sequence ID" value="MDX3024833.1"/>
    <property type="molecule type" value="Genomic_DNA"/>
</dbReference>
<evidence type="ECO:0000313" key="6">
    <source>
        <dbReference type="Proteomes" id="UP001282288"/>
    </source>
</evidence>
<name>A0AAP6BJD7_9ACTN</name>
<evidence type="ECO:0000259" key="2">
    <source>
        <dbReference type="Pfam" id="PF03771"/>
    </source>
</evidence>
<accession>A0AAP6BJD7</accession>
<dbReference type="InterPro" id="IPR005523">
    <property type="entry name" value="DUF317_SPDY"/>
</dbReference>
<gene>
    <name evidence="3" type="ORF">PV399_39030</name>
    <name evidence="4" type="ORF">PV666_44260</name>
</gene>
<dbReference type="AlphaFoldDB" id="A0AAP6BJD7"/>
<evidence type="ECO:0000256" key="1">
    <source>
        <dbReference type="SAM" id="MobiDB-lite"/>
    </source>
</evidence>
<organism evidence="3 6">
    <name type="scientific">Streptomyces acidiscabies</name>
    <dbReference type="NCBI Taxonomy" id="42234"/>
    <lineage>
        <taxon>Bacteria</taxon>
        <taxon>Bacillati</taxon>
        <taxon>Actinomycetota</taxon>
        <taxon>Actinomycetes</taxon>
        <taxon>Kitasatosporales</taxon>
        <taxon>Streptomycetaceae</taxon>
        <taxon>Streptomyces</taxon>
    </lineage>
</organism>
<proteinExistence type="predicted"/>
<dbReference type="Proteomes" id="UP001282288">
    <property type="component" value="Unassembled WGS sequence"/>
</dbReference>
<feature type="domain" description="DUF317" evidence="2">
    <location>
        <begin position="54"/>
        <end position="111"/>
    </location>
</feature>
<dbReference type="Proteomes" id="UP001272987">
    <property type="component" value="Unassembled WGS sequence"/>
</dbReference>
<sequence>MPVTERQLEALRREYESTYVLPTGPRHLAGPGDPRHITHALLAAGWTLTSDPAHLEVELTGPDRHFGLRLDSTAWTLRTQHGGHRYASFSRSTPVEILAGLTDTLLTPAPADTEAAGVTGTWNFLQRAGWTVTPGEFLVLRQATSPDRRIAVGLVQPAEDVPDHRYWTIRALKSALPPDGSVYGGSAVWDGQLSKGTSADAMTGFLTALTSTEPLWRPWSQTNWTPNPPESDRQIGAVVATAHEQRVKHIAARVRAARRKPPAAVPHSPAPNSPSALAR</sequence>
<reference evidence="3 5" key="1">
    <citation type="journal article" date="2023" name="Microb. Genom.">
        <title>Mesoterricola silvestris gen. nov., sp. nov., Mesoterricola sediminis sp. nov., Geothrix oryzae sp. nov., Geothrix edaphica sp. nov., Geothrix rubra sp. nov., and Geothrix limicola sp. nov., six novel members of Acidobacteriota isolated from soils.</title>
        <authorList>
            <person name="Weisberg A.J."/>
            <person name="Pearce E."/>
            <person name="Kramer C.G."/>
            <person name="Chang J.H."/>
            <person name="Clarke C.R."/>
        </authorList>
    </citation>
    <scope>NUCLEOTIDE SEQUENCE</scope>
    <source>
        <strain evidence="4 5">NB05-1H</strain>
        <strain evidence="3">NRRL_B-16521</strain>
    </source>
</reference>
<evidence type="ECO:0000313" key="3">
    <source>
        <dbReference type="EMBL" id="MDX2965665.1"/>
    </source>
</evidence>
<protein>
    <submittedName>
        <fullName evidence="3">DUF317 domain-containing protein</fullName>
    </submittedName>
</protein>
<dbReference type="Pfam" id="PF03771">
    <property type="entry name" value="SPDY"/>
    <property type="match status" value="1"/>
</dbReference>
<dbReference type="RefSeq" id="WP_010352118.1">
    <property type="nucleotide sequence ID" value="NZ_CP122369.1"/>
</dbReference>
<keyword evidence="5" id="KW-1185">Reference proteome</keyword>
<feature type="region of interest" description="Disordered" evidence="1">
    <location>
        <begin position="254"/>
        <end position="279"/>
    </location>
</feature>
<comment type="caution">
    <text evidence="3">The sequence shown here is derived from an EMBL/GenBank/DDBJ whole genome shotgun (WGS) entry which is preliminary data.</text>
</comment>
<dbReference type="EMBL" id="JARAWC010000044">
    <property type="protein sequence ID" value="MDX2965665.1"/>
    <property type="molecule type" value="Genomic_DNA"/>
</dbReference>
<dbReference type="GeneID" id="69812413"/>
<evidence type="ECO:0000313" key="4">
    <source>
        <dbReference type="EMBL" id="MDX3024833.1"/>
    </source>
</evidence>
<evidence type="ECO:0000313" key="5">
    <source>
        <dbReference type="Proteomes" id="UP001272987"/>
    </source>
</evidence>